<dbReference type="InterPro" id="IPR003660">
    <property type="entry name" value="HAMP_dom"/>
</dbReference>
<evidence type="ECO:0000259" key="4">
    <source>
        <dbReference type="PROSITE" id="PS50887"/>
    </source>
</evidence>
<dbReference type="PANTHER" id="PTHR45138">
    <property type="entry name" value="REGULATORY COMPONENTS OF SENSORY TRANSDUCTION SYSTEM"/>
    <property type="match status" value="1"/>
</dbReference>
<dbReference type="SUPFAM" id="SSF158472">
    <property type="entry name" value="HAMP domain-like"/>
    <property type="match status" value="1"/>
</dbReference>
<dbReference type="CDD" id="cd01949">
    <property type="entry name" value="GGDEF"/>
    <property type="match status" value="1"/>
</dbReference>
<gene>
    <name evidence="5" type="ORF">JN12_03169</name>
</gene>
<organism evidence="5 6">
    <name type="scientific">Geobacter argillaceus</name>
    <dbReference type="NCBI Taxonomy" id="345631"/>
    <lineage>
        <taxon>Bacteria</taxon>
        <taxon>Pseudomonadati</taxon>
        <taxon>Thermodesulfobacteriota</taxon>
        <taxon>Desulfuromonadia</taxon>
        <taxon>Geobacterales</taxon>
        <taxon>Geobacteraceae</taxon>
        <taxon>Geobacter</taxon>
    </lineage>
</organism>
<dbReference type="Proteomes" id="UP000319449">
    <property type="component" value="Unassembled WGS sequence"/>
</dbReference>
<dbReference type="Gene3D" id="3.30.70.270">
    <property type="match status" value="1"/>
</dbReference>
<dbReference type="Gene3D" id="6.10.340.10">
    <property type="match status" value="1"/>
</dbReference>
<dbReference type="SMART" id="SM00304">
    <property type="entry name" value="HAMP"/>
    <property type="match status" value="1"/>
</dbReference>
<dbReference type="OrthoDB" id="9813903at2"/>
<keyword evidence="2" id="KW-1133">Transmembrane helix</keyword>
<proteinExistence type="predicted"/>
<dbReference type="GO" id="GO:0005886">
    <property type="term" value="C:plasma membrane"/>
    <property type="evidence" value="ECO:0007669"/>
    <property type="project" value="TreeGrafter"/>
</dbReference>
<dbReference type="GO" id="GO:0052621">
    <property type="term" value="F:diguanylate cyclase activity"/>
    <property type="evidence" value="ECO:0007669"/>
    <property type="project" value="UniProtKB-EC"/>
</dbReference>
<feature type="domain" description="GGDEF" evidence="4">
    <location>
        <begin position="284"/>
        <end position="439"/>
    </location>
</feature>
<evidence type="ECO:0000256" key="2">
    <source>
        <dbReference type="SAM" id="Phobius"/>
    </source>
</evidence>
<dbReference type="PANTHER" id="PTHR45138:SF6">
    <property type="entry name" value="DIGUANYLATE CYCLASE DGCN"/>
    <property type="match status" value="1"/>
</dbReference>
<accession>A0A562VH00</accession>
<dbReference type="InterPro" id="IPR050469">
    <property type="entry name" value="Diguanylate_Cyclase"/>
</dbReference>
<dbReference type="Pfam" id="PF00672">
    <property type="entry name" value="HAMP"/>
    <property type="match status" value="1"/>
</dbReference>
<feature type="transmembrane region" description="Helical" evidence="2">
    <location>
        <begin position="21"/>
        <end position="45"/>
    </location>
</feature>
<dbReference type="AlphaFoldDB" id="A0A562VH00"/>
<evidence type="ECO:0000313" key="5">
    <source>
        <dbReference type="EMBL" id="TWJ17057.1"/>
    </source>
</evidence>
<feature type="domain" description="HAMP" evidence="3">
    <location>
        <begin position="203"/>
        <end position="255"/>
    </location>
</feature>
<dbReference type="GO" id="GO:1902201">
    <property type="term" value="P:negative regulation of bacterial-type flagellum-dependent cell motility"/>
    <property type="evidence" value="ECO:0007669"/>
    <property type="project" value="TreeGrafter"/>
</dbReference>
<dbReference type="EMBL" id="VLLN01000023">
    <property type="protein sequence ID" value="TWJ17057.1"/>
    <property type="molecule type" value="Genomic_DNA"/>
</dbReference>
<sequence>MSRATSKNIPRKRFSLIQKLVASYAAMTLFIMAAMIFSILGLYSLNRTAREIAKRDLAVVDTVNKLRESIIAQERYASKYAILKSGEFVDLYRKRERDFLETLRSFPEAASHQEVMALTSFYQAFRSDVARLLAGSSSAENQFRDSATKVLNTLDAIAGNEQIRLNEKLKAADRKEGATVRWTLILSFTGFLLSILVATLSIFNISSAIAKLKKATHRIAEGEFDYDPQIPPGDEIGDLSLDFTRMAKRLKDLEQVNLDASPLTRLPGNIAIERVLSKRLHDGVPFAVCYGDLDNFKAYNDRYGYVKASEVIKITAELIFDVVKRFGDKEAFVGHVGGDDFIIILSCEAMEAVCKEIIAAFDTEIRKHYSDEDVARGAIEGTDRYGVERIFPLMTISIAVVVSLEGEFGSAVDIARTASQLKDYAKGQPGSNYFINRRKQPR</sequence>
<dbReference type="PROSITE" id="PS50885">
    <property type="entry name" value="HAMP"/>
    <property type="match status" value="1"/>
</dbReference>
<dbReference type="EC" id="2.7.7.65" evidence="1"/>
<reference evidence="5 6" key="1">
    <citation type="submission" date="2019-07" db="EMBL/GenBank/DDBJ databases">
        <title>Genomic Encyclopedia of Archaeal and Bacterial Type Strains, Phase II (KMG-II): from individual species to whole genera.</title>
        <authorList>
            <person name="Goeker M."/>
        </authorList>
    </citation>
    <scope>NUCLEOTIDE SEQUENCE [LARGE SCALE GENOMIC DNA]</scope>
    <source>
        <strain evidence="5 6">ATCC BAA-1139</strain>
    </source>
</reference>
<dbReference type="SMART" id="SM00267">
    <property type="entry name" value="GGDEF"/>
    <property type="match status" value="1"/>
</dbReference>
<name>A0A562VH00_9BACT</name>
<dbReference type="GO" id="GO:0043709">
    <property type="term" value="P:cell adhesion involved in single-species biofilm formation"/>
    <property type="evidence" value="ECO:0007669"/>
    <property type="project" value="TreeGrafter"/>
</dbReference>
<keyword evidence="2" id="KW-0812">Transmembrane</keyword>
<dbReference type="SUPFAM" id="SSF55073">
    <property type="entry name" value="Nucleotide cyclase"/>
    <property type="match status" value="1"/>
</dbReference>
<dbReference type="InterPro" id="IPR029787">
    <property type="entry name" value="Nucleotide_cyclase"/>
</dbReference>
<evidence type="ECO:0000313" key="6">
    <source>
        <dbReference type="Proteomes" id="UP000319449"/>
    </source>
</evidence>
<dbReference type="RefSeq" id="WP_145024518.1">
    <property type="nucleotide sequence ID" value="NZ_VLLN01000023.1"/>
</dbReference>
<dbReference type="Pfam" id="PF00990">
    <property type="entry name" value="GGDEF"/>
    <property type="match status" value="1"/>
</dbReference>
<evidence type="ECO:0000256" key="1">
    <source>
        <dbReference type="ARBA" id="ARBA00012528"/>
    </source>
</evidence>
<keyword evidence="6" id="KW-1185">Reference proteome</keyword>
<comment type="caution">
    <text evidence="5">The sequence shown here is derived from an EMBL/GenBank/DDBJ whole genome shotgun (WGS) entry which is preliminary data.</text>
</comment>
<dbReference type="NCBIfam" id="TIGR00254">
    <property type="entry name" value="GGDEF"/>
    <property type="match status" value="1"/>
</dbReference>
<dbReference type="CDD" id="cd06225">
    <property type="entry name" value="HAMP"/>
    <property type="match status" value="1"/>
</dbReference>
<dbReference type="PROSITE" id="PS50887">
    <property type="entry name" value="GGDEF"/>
    <property type="match status" value="1"/>
</dbReference>
<dbReference type="GO" id="GO:0007165">
    <property type="term" value="P:signal transduction"/>
    <property type="evidence" value="ECO:0007669"/>
    <property type="project" value="InterPro"/>
</dbReference>
<protein>
    <recommendedName>
        <fullName evidence="1">diguanylate cyclase</fullName>
        <ecNumber evidence="1">2.7.7.65</ecNumber>
    </recommendedName>
</protein>
<evidence type="ECO:0000259" key="3">
    <source>
        <dbReference type="PROSITE" id="PS50885"/>
    </source>
</evidence>
<dbReference type="InterPro" id="IPR043128">
    <property type="entry name" value="Rev_trsase/Diguanyl_cyclase"/>
</dbReference>
<keyword evidence="2" id="KW-0472">Membrane</keyword>
<dbReference type="InterPro" id="IPR000160">
    <property type="entry name" value="GGDEF_dom"/>
</dbReference>
<feature type="transmembrane region" description="Helical" evidence="2">
    <location>
        <begin position="182"/>
        <end position="205"/>
    </location>
</feature>